<name>A0A2L0EKU8_SORCE</name>
<sequence>MAGRHGRRQPVATGRSSSNGNGSSTSFQSPSGRGRVSCPICPRLAGRRPAIGDERRHATASLARRGHRVPAAAALEIRMDHALMVLWTTERPLAIVAEQSGYDSPSRFAERGRGAKRGCETSCPSLSRPNAW</sequence>
<evidence type="ECO:0000313" key="3">
    <source>
        <dbReference type="Proteomes" id="UP000238348"/>
    </source>
</evidence>
<organism evidence="2 3">
    <name type="scientific">Sorangium cellulosum</name>
    <name type="common">Polyangium cellulosum</name>
    <dbReference type="NCBI Taxonomy" id="56"/>
    <lineage>
        <taxon>Bacteria</taxon>
        <taxon>Pseudomonadati</taxon>
        <taxon>Myxococcota</taxon>
        <taxon>Polyangia</taxon>
        <taxon>Polyangiales</taxon>
        <taxon>Polyangiaceae</taxon>
        <taxon>Sorangium</taxon>
    </lineage>
</organism>
<protein>
    <submittedName>
        <fullName evidence="2">Uncharacterized protein</fullName>
    </submittedName>
</protein>
<evidence type="ECO:0000313" key="2">
    <source>
        <dbReference type="EMBL" id="AUX39915.1"/>
    </source>
</evidence>
<gene>
    <name evidence="2" type="ORF">SOCE26_013100</name>
</gene>
<feature type="region of interest" description="Disordered" evidence="1">
    <location>
        <begin position="102"/>
        <end position="132"/>
    </location>
</feature>
<dbReference type="Proteomes" id="UP000238348">
    <property type="component" value="Chromosome"/>
</dbReference>
<dbReference type="EMBL" id="CP012673">
    <property type="protein sequence ID" value="AUX39915.1"/>
    <property type="molecule type" value="Genomic_DNA"/>
</dbReference>
<feature type="compositionally biased region" description="Polar residues" evidence="1">
    <location>
        <begin position="122"/>
        <end position="132"/>
    </location>
</feature>
<feature type="compositionally biased region" description="Low complexity" evidence="1">
    <location>
        <begin position="13"/>
        <end position="26"/>
    </location>
</feature>
<feature type="compositionally biased region" description="Basic and acidic residues" evidence="1">
    <location>
        <begin position="108"/>
        <end position="119"/>
    </location>
</feature>
<evidence type="ECO:0000256" key="1">
    <source>
        <dbReference type="SAM" id="MobiDB-lite"/>
    </source>
</evidence>
<dbReference type="AlphaFoldDB" id="A0A2L0EKU8"/>
<reference evidence="2 3" key="1">
    <citation type="submission" date="2015-09" db="EMBL/GenBank/DDBJ databases">
        <title>Sorangium comparison.</title>
        <authorList>
            <person name="Zaburannyi N."/>
            <person name="Bunk B."/>
            <person name="Overmann J."/>
            <person name="Mueller R."/>
        </authorList>
    </citation>
    <scope>NUCLEOTIDE SEQUENCE [LARGE SCALE GENOMIC DNA]</scope>
    <source>
        <strain evidence="2 3">So ce26</strain>
    </source>
</reference>
<accession>A0A2L0EKU8</accession>
<feature type="region of interest" description="Disordered" evidence="1">
    <location>
        <begin position="1"/>
        <end position="39"/>
    </location>
</feature>
<proteinExistence type="predicted"/>